<dbReference type="SUPFAM" id="SSF56219">
    <property type="entry name" value="DNase I-like"/>
    <property type="match status" value="1"/>
</dbReference>
<dbReference type="Proteomes" id="UP001500547">
    <property type="component" value="Unassembled WGS sequence"/>
</dbReference>
<dbReference type="Gene3D" id="3.60.10.10">
    <property type="entry name" value="Endonuclease/exonuclease/phosphatase"/>
    <property type="match status" value="1"/>
</dbReference>
<dbReference type="EMBL" id="BAABLD010000005">
    <property type="protein sequence ID" value="GAA5161023.1"/>
    <property type="molecule type" value="Genomic_DNA"/>
</dbReference>
<evidence type="ECO:0000313" key="2">
    <source>
        <dbReference type="Proteomes" id="UP001500547"/>
    </source>
</evidence>
<name>A0ABP9QFD8_9RHOO</name>
<evidence type="ECO:0000313" key="1">
    <source>
        <dbReference type="EMBL" id="GAA5161023.1"/>
    </source>
</evidence>
<organism evidence="1 2">
    <name type="scientific">Viridibacterium curvum</name>
    <dbReference type="NCBI Taxonomy" id="1101404"/>
    <lineage>
        <taxon>Bacteria</taxon>
        <taxon>Pseudomonadati</taxon>
        <taxon>Pseudomonadota</taxon>
        <taxon>Betaproteobacteria</taxon>
        <taxon>Rhodocyclales</taxon>
        <taxon>Rhodocyclaceae</taxon>
        <taxon>Viridibacterium</taxon>
    </lineage>
</organism>
<dbReference type="InterPro" id="IPR036691">
    <property type="entry name" value="Endo/exonu/phosph_ase_sf"/>
</dbReference>
<protein>
    <submittedName>
        <fullName evidence="1">Uncharacterized protein</fullName>
    </submittedName>
</protein>
<keyword evidence="2" id="KW-1185">Reference proteome</keyword>
<sequence length="321" mass="35165">MAAEQDGSKNASIQAALLRQNVDLLAFCEVGDKTLDHIEIETLRAALVLEKKTRFQLPSLPFDPAQAAGFKHQPNSRREFAFSSSKDTIAASASTMANITNACQQMDQHDFASSMQSSPQINSSLKGQVSEILRRFPYWESIDSDQHNRNYLILSRRGFKTTQIEVDVASAKRNIVRLDLGDRAIYVVHAPAFAKGGAETVKQLGSLVANDPLPASAIGDFNIDKEEFDAEVSENPHQYPQFHSGEVSAVAPEAGSSPTTYQRQFHRYKGTIEKYVSCTQQSGGTLDYAVTSQSMQVDAEISIGPGAFSDHAAIVFEMDIV</sequence>
<reference evidence="2" key="1">
    <citation type="journal article" date="2019" name="Int. J. Syst. Evol. Microbiol.">
        <title>The Global Catalogue of Microorganisms (GCM) 10K type strain sequencing project: providing services to taxonomists for standard genome sequencing and annotation.</title>
        <authorList>
            <consortium name="The Broad Institute Genomics Platform"/>
            <consortium name="The Broad Institute Genome Sequencing Center for Infectious Disease"/>
            <person name="Wu L."/>
            <person name="Ma J."/>
        </authorList>
    </citation>
    <scope>NUCLEOTIDE SEQUENCE [LARGE SCALE GENOMIC DNA]</scope>
    <source>
        <strain evidence="2">JCM 18715</strain>
    </source>
</reference>
<proteinExistence type="predicted"/>
<accession>A0ABP9QFD8</accession>
<gene>
    <name evidence="1" type="ORF">GCM10025770_09570</name>
</gene>
<comment type="caution">
    <text evidence="1">The sequence shown here is derived from an EMBL/GenBank/DDBJ whole genome shotgun (WGS) entry which is preliminary data.</text>
</comment>